<evidence type="ECO:0000313" key="3">
    <source>
        <dbReference type="Proteomes" id="UP000588586"/>
    </source>
</evidence>
<dbReference type="NCBIfam" id="TIGR01764">
    <property type="entry name" value="excise"/>
    <property type="match status" value="1"/>
</dbReference>
<dbReference type="InterPro" id="IPR041657">
    <property type="entry name" value="HTH_17"/>
</dbReference>
<dbReference type="InterPro" id="IPR010093">
    <property type="entry name" value="SinI_DNA-bd"/>
</dbReference>
<evidence type="ECO:0000259" key="1">
    <source>
        <dbReference type="Pfam" id="PF12728"/>
    </source>
</evidence>
<accession>A0A849HNL5</accession>
<feature type="domain" description="Helix-turn-helix" evidence="1">
    <location>
        <begin position="26"/>
        <end position="73"/>
    </location>
</feature>
<evidence type="ECO:0000313" key="2">
    <source>
        <dbReference type="EMBL" id="NNM48273.1"/>
    </source>
</evidence>
<sequence length="96" mass="10635">MLDWSSRSDAVTSRLDELFGDLPKKLDVPQVADLLGMTKKGVYQWIHQGTIPAYKLGATWIILRDELRDAIASGSNLAQEIASDQHAQDDAEDHAD</sequence>
<dbReference type="AlphaFoldDB" id="A0A849HNL5"/>
<dbReference type="GO" id="GO:0003677">
    <property type="term" value="F:DNA binding"/>
    <property type="evidence" value="ECO:0007669"/>
    <property type="project" value="InterPro"/>
</dbReference>
<protein>
    <submittedName>
        <fullName evidence="2">Helix-turn-helix domain-containing protein</fullName>
    </submittedName>
</protein>
<gene>
    <name evidence="2" type="ORF">HJG52_19990</name>
</gene>
<dbReference type="RefSeq" id="WP_171245395.1">
    <property type="nucleotide sequence ID" value="NZ_JABEPQ010000008.1"/>
</dbReference>
<dbReference type="SUPFAM" id="SSF46955">
    <property type="entry name" value="Putative DNA-binding domain"/>
    <property type="match status" value="1"/>
</dbReference>
<organism evidence="2 3">
    <name type="scientific">Knoellia koreensis</name>
    <dbReference type="NCBI Taxonomy" id="2730921"/>
    <lineage>
        <taxon>Bacteria</taxon>
        <taxon>Bacillati</taxon>
        <taxon>Actinomycetota</taxon>
        <taxon>Actinomycetes</taxon>
        <taxon>Micrococcales</taxon>
        <taxon>Intrasporangiaceae</taxon>
        <taxon>Knoellia</taxon>
    </lineage>
</organism>
<comment type="caution">
    <text evidence="2">The sequence shown here is derived from an EMBL/GenBank/DDBJ whole genome shotgun (WGS) entry which is preliminary data.</text>
</comment>
<name>A0A849HNL5_9MICO</name>
<reference evidence="2 3" key="1">
    <citation type="submission" date="2020-04" db="EMBL/GenBank/DDBJ databases">
        <title>Knoellia sp. isolate from air conditioner.</title>
        <authorList>
            <person name="Chea S."/>
            <person name="Kim D.-U."/>
        </authorList>
    </citation>
    <scope>NUCLEOTIDE SEQUENCE [LARGE SCALE GENOMIC DNA]</scope>
    <source>
        <strain evidence="2 3">DB2414S</strain>
    </source>
</reference>
<dbReference type="InterPro" id="IPR009061">
    <property type="entry name" value="DNA-bd_dom_put_sf"/>
</dbReference>
<dbReference type="EMBL" id="JABEPQ010000008">
    <property type="protein sequence ID" value="NNM48273.1"/>
    <property type="molecule type" value="Genomic_DNA"/>
</dbReference>
<dbReference type="Proteomes" id="UP000588586">
    <property type="component" value="Unassembled WGS sequence"/>
</dbReference>
<keyword evidence="3" id="KW-1185">Reference proteome</keyword>
<proteinExistence type="predicted"/>
<dbReference type="Pfam" id="PF12728">
    <property type="entry name" value="HTH_17"/>
    <property type="match status" value="1"/>
</dbReference>